<gene>
    <name evidence="5" type="ORF">J2Z17_000911</name>
</gene>
<dbReference type="PANTHER" id="PTHR43212:SF3">
    <property type="entry name" value="QUERCETIN 2,3-DIOXYGENASE"/>
    <property type="match status" value="1"/>
</dbReference>
<sequence>MNMIHESMNRGHTNQGWLDSRHTFSFGGFHDPTRMGFGLLRVINEDWIVPGAGFAEHAHDNMDILTLVLSGRLEHRDTLGNVSVITPGDIQLMSAGSGLRHSEMNASDAETAHVLQIWLIPNTRGGAPHYQQARLPTTDGARDWTPIAGGGADAAPLGLLSDTTVSIAYPREGDRLQVPQTPGRRIFVHLIEGLARIGAETLRGGDALEITDPDVPELEWMTDGAALLFDMQP</sequence>
<comment type="caution">
    <text evidence="5">The sequence shown here is derived from an EMBL/GenBank/DDBJ whole genome shotgun (WGS) entry which is preliminary data.</text>
</comment>
<dbReference type="Pfam" id="PF02678">
    <property type="entry name" value="Pirin"/>
    <property type="match status" value="1"/>
</dbReference>
<keyword evidence="6" id="KW-1185">Reference proteome</keyword>
<dbReference type="InterPro" id="IPR014710">
    <property type="entry name" value="RmlC-like_jellyroll"/>
</dbReference>
<comment type="similarity">
    <text evidence="1 2">Belongs to the pirin family.</text>
</comment>
<evidence type="ECO:0000313" key="5">
    <source>
        <dbReference type="EMBL" id="MBP1849490.1"/>
    </source>
</evidence>
<dbReference type="CDD" id="cd02910">
    <property type="entry name" value="cupin_Yhhw_N"/>
    <property type="match status" value="1"/>
</dbReference>
<dbReference type="InterPro" id="IPR012093">
    <property type="entry name" value="Pirin"/>
</dbReference>
<name>A0ABS4DUY1_9HYPH</name>
<evidence type="ECO:0000256" key="2">
    <source>
        <dbReference type="RuleBase" id="RU003457"/>
    </source>
</evidence>
<dbReference type="PIRSF" id="PIRSF006232">
    <property type="entry name" value="Pirin"/>
    <property type="match status" value="1"/>
</dbReference>
<dbReference type="InterPro" id="IPR003829">
    <property type="entry name" value="Pirin_N_dom"/>
</dbReference>
<dbReference type="InterPro" id="IPR011051">
    <property type="entry name" value="RmlC_Cupin_sf"/>
</dbReference>
<dbReference type="Pfam" id="PF17954">
    <property type="entry name" value="Pirin_C_2"/>
    <property type="match status" value="1"/>
</dbReference>
<dbReference type="EMBL" id="JAGGJU010000002">
    <property type="protein sequence ID" value="MBP1849490.1"/>
    <property type="molecule type" value="Genomic_DNA"/>
</dbReference>
<dbReference type="Proteomes" id="UP000759443">
    <property type="component" value="Unassembled WGS sequence"/>
</dbReference>
<dbReference type="InterPro" id="IPR041602">
    <property type="entry name" value="Quercetinase_C"/>
</dbReference>
<organism evidence="5 6">
    <name type="scientific">Rhizobium halophytocola</name>
    <dbReference type="NCBI Taxonomy" id="735519"/>
    <lineage>
        <taxon>Bacteria</taxon>
        <taxon>Pseudomonadati</taxon>
        <taxon>Pseudomonadota</taxon>
        <taxon>Alphaproteobacteria</taxon>
        <taxon>Hyphomicrobiales</taxon>
        <taxon>Rhizobiaceae</taxon>
        <taxon>Rhizobium/Agrobacterium group</taxon>
        <taxon>Rhizobium</taxon>
    </lineage>
</organism>
<reference evidence="5 6" key="1">
    <citation type="submission" date="2021-03" db="EMBL/GenBank/DDBJ databases">
        <title>Genomic Encyclopedia of Type Strains, Phase IV (KMG-IV): sequencing the most valuable type-strain genomes for metagenomic binning, comparative biology and taxonomic classification.</title>
        <authorList>
            <person name="Goeker M."/>
        </authorList>
    </citation>
    <scope>NUCLEOTIDE SEQUENCE [LARGE SCALE GENOMIC DNA]</scope>
    <source>
        <strain evidence="5 6">DSM 21600</strain>
    </source>
</reference>
<feature type="domain" description="Quercetin 2,3-dioxygenase C-terminal cupin" evidence="4">
    <location>
        <begin position="154"/>
        <end position="231"/>
    </location>
</feature>
<evidence type="ECO:0000259" key="3">
    <source>
        <dbReference type="Pfam" id="PF02678"/>
    </source>
</evidence>
<evidence type="ECO:0000259" key="4">
    <source>
        <dbReference type="Pfam" id="PF17954"/>
    </source>
</evidence>
<evidence type="ECO:0000313" key="6">
    <source>
        <dbReference type="Proteomes" id="UP000759443"/>
    </source>
</evidence>
<feature type="domain" description="Pirin N-terminal" evidence="3">
    <location>
        <begin position="12"/>
        <end position="119"/>
    </location>
</feature>
<dbReference type="Gene3D" id="2.60.120.10">
    <property type="entry name" value="Jelly Rolls"/>
    <property type="match status" value="2"/>
</dbReference>
<dbReference type="SUPFAM" id="SSF51182">
    <property type="entry name" value="RmlC-like cupins"/>
    <property type="match status" value="1"/>
</dbReference>
<protein>
    <submittedName>
        <fullName evidence="5">Redox-sensitive bicupin YhaK (Pirin superfamily)</fullName>
    </submittedName>
</protein>
<dbReference type="PANTHER" id="PTHR43212">
    <property type="entry name" value="QUERCETIN 2,3-DIOXYGENASE"/>
    <property type="match status" value="1"/>
</dbReference>
<proteinExistence type="inferred from homology"/>
<dbReference type="RefSeq" id="WP_209942619.1">
    <property type="nucleotide sequence ID" value="NZ_JAGGJU010000002.1"/>
</dbReference>
<evidence type="ECO:0000256" key="1">
    <source>
        <dbReference type="ARBA" id="ARBA00008416"/>
    </source>
</evidence>
<accession>A0ABS4DUY1</accession>